<feature type="compositionally biased region" description="Low complexity" evidence="2">
    <location>
        <begin position="172"/>
        <end position="189"/>
    </location>
</feature>
<sequence>AYLHKSPPPPQMRNVPFRNDLFVLQPDDRTKVVQERFGPIKDEKRARTKISSGRPLLDINRVTLEFEDPKILELAFECIKTTPDFQIVCVKNKFNEVDQPPCIHLNVAVKSGQGYDHDWICEIQMYLRSILRIKTTSHVFYNVARANSEFEIKDLNEKAPSEQQPPPPAAPPASTAALAQRKGRAGPPGRSAPPPGGAPPPPPLPEAPPSEETKVLEGKLAEAKSVRDLPLMKSAKAELAVSRKTDSLILAASTEVEGLKKQLEDAWANDNEELIEQVQELLNQAEEELATAEKPRHIFS</sequence>
<accession>A0A9W7C371</accession>
<keyword evidence="1" id="KW-0175">Coiled coil</keyword>
<feature type="coiled-coil region" evidence="1">
    <location>
        <begin position="264"/>
        <end position="295"/>
    </location>
</feature>
<organism evidence="3 4">
    <name type="scientific">Triparma strigata</name>
    <dbReference type="NCBI Taxonomy" id="1606541"/>
    <lineage>
        <taxon>Eukaryota</taxon>
        <taxon>Sar</taxon>
        <taxon>Stramenopiles</taxon>
        <taxon>Ochrophyta</taxon>
        <taxon>Bolidophyceae</taxon>
        <taxon>Parmales</taxon>
        <taxon>Triparmaceae</taxon>
        <taxon>Triparma</taxon>
    </lineage>
</organism>
<evidence type="ECO:0000256" key="2">
    <source>
        <dbReference type="SAM" id="MobiDB-lite"/>
    </source>
</evidence>
<dbReference type="Proteomes" id="UP001165085">
    <property type="component" value="Unassembled WGS sequence"/>
</dbReference>
<gene>
    <name evidence="3" type="ORF">TrST_g6367</name>
</gene>
<feature type="compositionally biased region" description="Pro residues" evidence="2">
    <location>
        <begin position="190"/>
        <end position="208"/>
    </location>
</feature>
<protein>
    <submittedName>
        <fullName evidence="3">Uncharacterized protein</fullName>
    </submittedName>
</protein>
<evidence type="ECO:0000313" key="4">
    <source>
        <dbReference type="Proteomes" id="UP001165085"/>
    </source>
</evidence>
<comment type="caution">
    <text evidence="3">The sequence shown here is derived from an EMBL/GenBank/DDBJ whole genome shotgun (WGS) entry which is preliminary data.</text>
</comment>
<evidence type="ECO:0000256" key="1">
    <source>
        <dbReference type="SAM" id="Coils"/>
    </source>
</evidence>
<dbReference type="AlphaFoldDB" id="A0A9W7C371"/>
<feature type="non-terminal residue" evidence="3">
    <location>
        <position position="1"/>
    </location>
</feature>
<evidence type="ECO:0000313" key="3">
    <source>
        <dbReference type="EMBL" id="GMH97403.1"/>
    </source>
</evidence>
<feature type="region of interest" description="Disordered" evidence="2">
    <location>
        <begin position="158"/>
        <end position="211"/>
    </location>
</feature>
<reference evidence="4" key="1">
    <citation type="journal article" date="2023" name="Commun. Biol.">
        <title>Genome analysis of Parmales, the sister group of diatoms, reveals the evolutionary specialization of diatoms from phago-mixotrophs to photoautotrophs.</title>
        <authorList>
            <person name="Ban H."/>
            <person name="Sato S."/>
            <person name="Yoshikawa S."/>
            <person name="Yamada K."/>
            <person name="Nakamura Y."/>
            <person name="Ichinomiya M."/>
            <person name="Sato N."/>
            <person name="Blanc-Mathieu R."/>
            <person name="Endo H."/>
            <person name="Kuwata A."/>
            <person name="Ogata H."/>
        </authorList>
    </citation>
    <scope>NUCLEOTIDE SEQUENCE [LARGE SCALE GENOMIC DNA]</scope>
    <source>
        <strain evidence="4">NIES 3701</strain>
    </source>
</reference>
<proteinExistence type="predicted"/>
<name>A0A9W7C371_9STRA</name>
<keyword evidence="4" id="KW-1185">Reference proteome</keyword>
<dbReference type="EMBL" id="BRXY01000491">
    <property type="protein sequence ID" value="GMH97403.1"/>
    <property type="molecule type" value="Genomic_DNA"/>
</dbReference>